<dbReference type="PROSITE" id="PS00648">
    <property type="entry name" value="RIBONUCLEASE_P"/>
    <property type="match status" value="1"/>
</dbReference>
<name>A0A5B1L4G8_9ACTN</name>
<organism evidence="9 10">
    <name type="scientific">Nocardioides humilatus</name>
    <dbReference type="NCBI Taxonomy" id="2607660"/>
    <lineage>
        <taxon>Bacteria</taxon>
        <taxon>Bacillati</taxon>
        <taxon>Actinomycetota</taxon>
        <taxon>Actinomycetes</taxon>
        <taxon>Propionibacteriales</taxon>
        <taxon>Nocardioidaceae</taxon>
        <taxon>Nocardioides</taxon>
    </lineage>
</organism>
<comment type="caution">
    <text evidence="9">The sequence shown here is derived from an EMBL/GenBank/DDBJ whole genome shotgun (WGS) entry which is preliminary data.</text>
</comment>
<evidence type="ECO:0000256" key="1">
    <source>
        <dbReference type="ARBA" id="ARBA00002663"/>
    </source>
</evidence>
<dbReference type="EMBL" id="VUJV01000009">
    <property type="protein sequence ID" value="KAA1415394.1"/>
    <property type="molecule type" value="Genomic_DNA"/>
</dbReference>
<accession>A0A5B1L4G8</accession>
<evidence type="ECO:0000256" key="4">
    <source>
        <dbReference type="ARBA" id="ARBA00022759"/>
    </source>
</evidence>
<dbReference type="InterPro" id="IPR020568">
    <property type="entry name" value="Ribosomal_Su5_D2-typ_SF"/>
</dbReference>
<dbReference type="PANTHER" id="PTHR33992:SF1">
    <property type="entry name" value="RIBONUCLEASE P PROTEIN COMPONENT"/>
    <property type="match status" value="1"/>
</dbReference>
<dbReference type="Pfam" id="PF00825">
    <property type="entry name" value="Ribonuclease_P"/>
    <property type="match status" value="1"/>
</dbReference>
<dbReference type="HAMAP" id="MF_00227">
    <property type="entry name" value="RNase_P"/>
    <property type="match status" value="1"/>
</dbReference>
<dbReference type="Proteomes" id="UP000325003">
    <property type="component" value="Unassembled WGS sequence"/>
</dbReference>
<dbReference type="SUPFAM" id="SSF54211">
    <property type="entry name" value="Ribosomal protein S5 domain 2-like"/>
    <property type="match status" value="1"/>
</dbReference>
<reference evidence="9 10" key="1">
    <citation type="submission" date="2019-09" db="EMBL/GenBank/DDBJ databases">
        <title>Nocardioides panacisoli sp. nov., isolated from the soil of a ginseng field.</title>
        <authorList>
            <person name="Cho C."/>
        </authorList>
    </citation>
    <scope>NUCLEOTIDE SEQUENCE [LARGE SCALE GENOMIC DNA]</scope>
    <source>
        <strain evidence="9 10">BN130099</strain>
    </source>
</reference>
<protein>
    <recommendedName>
        <fullName evidence="7 8">Ribonuclease P protein component</fullName>
        <shortName evidence="7">RNase P protein</shortName>
        <shortName evidence="7">RNaseP protein</shortName>
        <ecNumber evidence="7 8">3.1.26.5</ecNumber>
    </recommendedName>
    <alternativeName>
        <fullName evidence="7">Protein C5</fullName>
    </alternativeName>
</protein>
<dbReference type="GO" id="GO:0001682">
    <property type="term" value="P:tRNA 5'-leader removal"/>
    <property type="evidence" value="ECO:0007669"/>
    <property type="project" value="UniProtKB-UniRule"/>
</dbReference>
<dbReference type="AlphaFoldDB" id="A0A5B1L4G8"/>
<dbReference type="InterPro" id="IPR020539">
    <property type="entry name" value="RNase_P_CS"/>
</dbReference>
<dbReference type="GO" id="GO:0004526">
    <property type="term" value="F:ribonuclease P activity"/>
    <property type="evidence" value="ECO:0007669"/>
    <property type="project" value="UniProtKB-UniRule"/>
</dbReference>
<dbReference type="NCBIfam" id="TIGR00188">
    <property type="entry name" value="rnpA"/>
    <property type="match status" value="1"/>
</dbReference>
<dbReference type="GO" id="GO:0030677">
    <property type="term" value="C:ribonuclease P complex"/>
    <property type="evidence" value="ECO:0007669"/>
    <property type="project" value="TreeGrafter"/>
</dbReference>
<sequence>MLPADQRMAHPTAFRHAVKAGRRSGSRTLVTHVAVAATPTGAPAQVGFVVSKAVGNAVVRNRVKRRLRHLARARVSRLEPDALVVVRAQPAAGAASFEELASDLDRCLDRSLGADAGSGQAGQ</sequence>
<evidence type="ECO:0000256" key="6">
    <source>
        <dbReference type="ARBA" id="ARBA00022884"/>
    </source>
</evidence>
<keyword evidence="10" id="KW-1185">Reference proteome</keyword>
<keyword evidence="6 7" id="KW-0694">RNA-binding</keyword>
<gene>
    <name evidence="7 9" type="primary">rnpA</name>
    <name evidence="9" type="ORF">F0U44_20575</name>
</gene>
<evidence type="ECO:0000256" key="5">
    <source>
        <dbReference type="ARBA" id="ARBA00022801"/>
    </source>
</evidence>
<dbReference type="InterPro" id="IPR014721">
    <property type="entry name" value="Ribsml_uS5_D2-typ_fold_subgr"/>
</dbReference>
<reference evidence="9 10" key="2">
    <citation type="submission" date="2019-09" db="EMBL/GenBank/DDBJ databases">
        <authorList>
            <person name="Jin C."/>
        </authorList>
    </citation>
    <scope>NUCLEOTIDE SEQUENCE [LARGE SCALE GENOMIC DNA]</scope>
    <source>
        <strain evidence="9 10">BN130099</strain>
    </source>
</reference>
<dbReference type="Gene3D" id="3.30.230.10">
    <property type="match status" value="1"/>
</dbReference>
<evidence type="ECO:0000256" key="2">
    <source>
        <dbReference type="ARBA" id="ARBA00022694"/>
    </source>
</evidence>
<dbReference type="EC" id="3.1.26.5" evidence="7 8"/>
<dbReference type="InterPro" id="IPR000100">
    <property type="entry name" value="RNase_P"/>
</dbReference>
<comment type="similarity">
    <text evidence="7">Belongs to the RnpA family.</text>
</comment>
<evidence type="ECO:0000256" key="3">
    <source>
        <dbReference type="ARBA" id="ARBA00022722"/>
    </source>
</evidence>
<comment type="catalytic activity">
    <reaction evidence="7">
        <text>Endonucleolytic cleavage of RNA, removing 5'-extranucleotides from tRNA precursor.</text>
        <dbReference type="EC" id="3.1.26.5"/>
    </reaction>
</comment>
<comment type="subunit">
    <text evidence="7">Consists of a catalytic RNA component (M1 or rnpB) and a protein subunit.</text>
</comment>
<proteinExistence type="inferred from homology"/>
<keyword evidence="4 7" id="KW-0255">Endonuclease</keyword>
<evidence type="ECO:0000256" key="7">
    <source>
        <dbReference type="HAMAP-Rule" id="MF_00227"/>
    </source>
</evidence>
<keyword evidence="3 7" id="KW-0540">Nuclease</keyword>
<dbReference type="RefSeq" id="WP_149730268.1">
    <property type="nucleotide sequence ID" value="NZ_VUJV01000009.1"/>
</dbReference>
<dbReference type="PANTHER" id="PTHR33992">
    <property type="entry name" value="RIBONUCLEASE P PROTEIN COMPONENT"/>
    <property type="match status" value="1"/>
</dbReference>
<evidence type="ECO:0000313" key="9">
    <source>
        <dbReference type="EMBL" id="KAA1415394.1"/>
    </source>
</evidence>
<evidence type="ECO:0000256" key="8">
    <source>
        <dbReference type="NCBIfam" id="TIGR00188"/>
    </source>
</evidence>
<comment type="function">
    <text evidence="1 7">RNaseP catalyzes the removal of the 5'-leader sequence from pre-tRNA to produce the mature 5'-terminus. It can also cleave other RNA substrates such as 4.5S RNA. The protein component plays an auxiliary but essential role in vivo by binding to the 5'-leader sequence and broadening the substrate specificity of the ribozyme.</text>
</comment>
<dbReference type="GO" id="GO:0000049">
    <property type="term" value="F:tRNA binding"/>
    <property type="evidence" value="ECO:0007669"/>
    <property type="project" value="UniProtKB-UniRule"/>
</dbReference>
<keyword evidence="2 7" id="KW-0819">tRNA processing</keyword>
<dbReference type="GO" id="GO:0042781">
    <property type="term" value="F:3'-tRNA processing endoribonuclease activity"/>
    <property type="evidence" value="ECO:0007669"/>
    <property type="project" value="TreeGrafter"/>
</dbReference>
<evidence type="ECO:0000313" key="10">
    <source>
        <dbReference type="Proteomes" id="UP000325003"/>
    </source>
</evidence>
<keyword evidence="5 7" id="KW-0378">Hydrolase</keyword>